<dbReference type="EMBL" id="GL379911">
    <property type="protein sequence ID" value="EGT34217.1"/>
    <property type="molecule type" value="Genomic_DNA"/>
</dbReference>
<keyword evidence="3" id="KW-1185">Reference proteome</keyword>
<dbReference type="AlphaFoldDB" id="G0NMQ3"/>
<organism evidence="3">
    <name type="scientific">Caenorhabditis brenneri</name>
    <name type="common">Nematode worm</name>
    <dbReference type="NCBI Taxonomy" id="135651"/>
    <lineage>
        <taxon>Eukaryota</taxon>
        <taxon>Metazoa</taxon>
        <taxon>Ecdysozoa</taxon>
        <taxon>Nematoda</taxon>
        <taxon>Chromadorea</taxon>
        <taxon>Rhabditida</taxon>
        <taxon>Rhabditina</taxon>
        <taxon>Rhabditomorpha</taxon>
        <taxon>Rhabditoidea</taxon>
        <taxon>Rhabditidae</taxon>
        <taxon>Peloderinae</taxon>
        <taxon>Caenorhabditis</taxon>
    </lineage>
</organism>
<evidence type="ECO:0000313" key="3">
    <source>
        <dbReference type="Proteomes" id="UP000008068"/>
    </source>
</evidence>
<accession>G0NMQ3</accession>
<gene>
    <name evidence="2" type="ORF">CAEBREN_08364</name>
</gene>
<name>G0NMQ3_CAEBE</name>
<feature type="domain" description="F-box" evidence="1">
    <location>
        <begin position="1"/>
        <end position="37"/>
    </location>
</feature>
<dbReference type="Pfam" id="PF00646">
    <property type="entry name" value="F-box"/>
    <property type="match status" value="1"/>
</dbReference>
<dbReference type="InterPro" id="IPR001810">
    <property type="entry name" value="F-box_dom"/>
</dbReference>
<dbReference type="Proteomes" id="UP000008068">
    <property type="component" value="Unassembled WGS sequence"/>
</dbReference>
<reference evidence="3" key="1">
    <citation type="submission" date="2011-07" db="EMBL/GenBank/DDBJ databases">
        <authorList>
            <consortium name="Caenorhabditis brenneri Sequencing and Analysis Consortium"/>
            <person name="Wilson R.K."/>
        </authorList>
    </citation>
    <scope>NUCLEOTIDE SEQUENCE [LARGE SCALE GENOMIC DNA]</scope>
    <source>
        <strain evidence="3">PB2801</strain>
    </source>
</reference>
<dbReference type="PANTHER" id="PTHR21503:SF8">
    <property type="entry name" value="F-BOX ASSOCIATED DOMAIN-CONTAINING PROTEIN-RELATED"/>
    <property type="match status" value="1"/>
</dbReference>
<dbReference type="PANTHER" id="PTHR21503">
    <property type="entry name" value="F-BOX-CONTAINING HYPOTHETICAL PROTEIN C.ELEGANS"/>
    <property type="match status" value="1"/>
</dbReference>
<proteinExistence type="predicted"/>
<protein>
    <recommendedName>
        <fullName evidence="1">F-box domain-containing protein</fullName>
    </recommendedName>
</protein>
<dbReference type="HOGENOM" id="CLU_108628_0_0_1"/>
<dbReference type="InParanoid" id="G0NMQ3"/>
<evidence type="ECO:0000259" key="1">
    <source>
        <dbReference type="PROSITE" id="PS50181"/>
    </source>
</evidence>
<sequence length="222" mass="26302">MKLLNFPLLVLEQILISMNYPQLFFLSFCSNKTKRLISLFKYNLIEFAFCFGQYALRVFFTDKNKKHCLVCKIFSFRAGAVSRNLTIQYPSRPFTEFTDHYRGRFAVFCTPNIRDARVFIDRWLRKECCDNLNNAIFFNTTGRPFDDTLLVNFGQKRIDRTTMPTVPEKYPFDKDDLYYIGGGSDKLITDGSYYAERFDGKFATIAYWDTYVVFSVWDKRPW</sequence>
<evidence type="ECO:0000313" key="2">
    <source>
        <dbReference type="EMBL" id="EGT34217.1"/>
    </source>
</evidence>
<dbReference type="PROSITE" id="PS50181">
    <property type="entry name" value="FBOX"/>
    <property type="match status" value="1"/>
</dbReference>